<dbReference type="GO" id="GO:0015074">
    <property type="term" value="P:DNA integration"/>
    <property type="evidence" value="ECO:0007669"/>
    <property type="project" value="InterPro"/>
</dbReference>
<protein>
    <recommendedName>
        <fullName evidence="4">Integrase catalytic domain-containing protein</fullName>
    </recommendedName>
</protein>
<dbReference type="Pfam" id="PF05380">
    <property type="entry name" value="Peptidase_A17"/>
    <property type="match status" value="1"/>
</dbReference>
<dbReference type="SUPFAM" id="SSF56672">
    <property type="entry name" value="DNA/RNA polymerases"/>
    <property type="match status" value="1"/>
</dbReference>
<dbReference type="GO" id="GO:0003676">
    <property type="term" value="F:nucleic acid binding"/>
    <property type="evidence" value="ECO:0007669"/>
    <property type="project" value="InterPro"/>
</dbReference>
<dbReference type="InterPro" id="IPR012337">
    <property type="entry name" value="RNaseH-like_sf"/>
</dbReference>
<evidence type="ECO:0000259" key="1">
    <source>
        <dbReference type="PROSITE" id="PS50158"/>
    </source>
</evidence>
<organism evidence="3">
    <name type="scientific">invertebrate metagenome</name>
    <dbReference type="NCBI Taxonomy" id="1711999"/>
    <lineage>
        <taxon>unclassified sequences</taxon>
        <taxon>metagenomes</taxon>
        <taxon>organismal metagenomes</taxon>
    </lineage>
</organism>
<dbReference type="EMBL" id="NSIT01000285">
    <property type="protein sequence ID" value="PJE78034.1"/>
    <property type="molecule type" value="Genomic_DNA"/>
</dbReference>
<accession>A0A2H9T496</accession>
<dbReference type="Pfam" id="PF00078">
    <property type="entry name" value="RVT_1"/>
    <property type="match status" value="1"/>
</dbReference>
<dbReference type="GO" id="GO:0008270">
    <property type="term" value="F:zinc ion binding"/>
    <property type="evidence" value="ECO:0007669"/>
    <property type="project" value="InterPro"/>
</dbReference>
<dbReference type="InterPro" id="IPR001878">
    <property type="entry name" value="Znf_CCHC"/>
</dbReference>
<dbReference type="CDD" id="cd01644">
    <property type="entry name" value="RT_pepA17"/>
    <property type="match status" value="1"/>
</dbReference>
<evidence type="ECO:0008006" key="4">
    <source>
        <dbReference type="Google" id="ProtNLM"/>
    </source>
</evidence>
<feature type="domain" description="CCHC-type" evidence="1">
    <location>
        <begin position="14"/>
        <end position="27"/>
    </location>
</feature>
<dbReference type="Gene3D" id="3.30.70.270">
    <property type="match status" value="1"/>
</dbReference>
<dbReference type="Gene3D" id="1.10.340.70">
    <property type="match status" value="1"/>
</dbReference>
<dbReference type="InterPro" id="IPR000477">
    <property type="entry name" value="RT_dom"/>
</dbReference>
<reference evidence="3" key="1">
    <citation type="journal article" date="2017" name="Appl. Environ. Microbiol.">
        <title>Molecular characterization of an Endozoicomonas-like organism causing infection in king scallop Pecten maximus L.</title>
        <authorList>
            <person name="Cano I."/>
            <person name="van Aerle R."/>
            <person name="Ross S."/>
            <person name="Verner-Jeffreys D.W."/>
            <person name="Paley R.K."/>
            <person name="Rimmer G."/>
            <person name="Ryder D."/>
            <person name="Hooper P."/>
            <person name="Stone D."/>
            <person name="Feist S.W."/>
        </authorList>
    </citation>
    <scope>NUCLEOTIDE SEQUENCE</scope>
</reference>
<dbReference type="InterPro" id="IPR001584">
    <property type="entry name" value="Integrase_cat-core"/>
</dbReference>
<sequence length="1411" mass="160889">MNERVNFIKENGLCFGCLKKGHLSKRCHNRSKCGICKKGHPSILHNEDKSSVVSVSNASTGYAIAKEDQKGDVSCAMAIIPVRIRLRDKPHSIETYAFLDTGSSASFCTETVMKQLGARGKKTQLTLSTMGEPFIMNTFSISGLQVSDIDSENAIDLPRVFTKEKMPVSKKHIPTQAEVSRWEHLAKVSLAEPNCEIGLMIGSNVPDAYSPIEILAGPSGSPHATRTKLGWVVWNVLRESGTIQVNRVHIQDESGEDIEDMVKRSMNLDFPERLIDDRKENSREDKQFLDMAENSIYKDGEHYCVSLPFRNKVTILPDNSVMAKRRLRSIENRFKADPKFKEDYTAFMETLLEKGHAEPAPVGFDKGKVWYIPHHGVYHKKKNKIRVVFDCSARYQGVSLNDNLLQGPDLTNNLLGVLMRFREEPVAVIGDIEAMFYQVKVPVNERDYLRFYWWPNGNTANEPRSYRMTVHLFGASSSPSVCNFALQKTAEDSQKRFPQEFQDTLKRNMYVDDCLTSVATEKKAISLIHDVTQMCKSGGFRLTKWTSNSDVVVESIPEGDRAQEVKLWSLDSKPPIERALGVYWFMENDSLGFQIQMKDKPVTRRGILSVTSSVYDPLGIASPFVLKAKSILQRLCRDGKGWDEEITGKDLKDWTDWLLQLPELEHVTIDRCYKGKNLGKVTSCQLHGFADASDIGYGMVFYLRLVDVTGKIHCSFLFGKARVAPLKAVTIPRMELTAASSLVKLGRMVTEQLNYNIDRFFFWTDSTSVLRYIANKNLRFHTFVANRIALIHEATSEDDWYYINTKENPADVASRGTSISKLPDSWTRGPMFLWKSEREWPVVEKDVKITDKENDPEIRTTACATSVVLDTNSGVENLFDYYSNFNKLRRATGWLMRAMDNLQGAVERSRQIKQDISSSESDPVKRDQKIKLALSKERQDRLLKGQKNLRTACLSVDILERAEAALIKYEQRKYFAAESKILHQDNGVQSRKLKKTSKLFKMDPFVKDGVIRVGGRLERAEISYDAKHPVVLPRESVVSRLVVDDAHRSCGHLGKNTVLAFIREKYWIVGARTLVKSILSKCVTCRKYRAPCVEQKMANLPAERLAADQPPFSRTGMDFFGPFELKRGRSVVKRYGVLFTCLVTRAVHLEVAASLDTDSCINSIRRFIARRGKPVFIRSDNGTNLVGAQREMKENIQKWNTDKIRDNMLQSSIQWEFNPPSGSHFGGVWERLIRSVRQVLYSVMHEQNAKLDDEGLQTLFCEVEAILNGRPLTEASDNVTDLRVLTPNHLLLLQPGEYFPPGTFVATDNYARRRWRQIQYLSDIFWNRWTKEYLPLLQGRQKWMKKRRNMQTGDLVLIADSTPRHAWITGRIQEVVKDKHDIVRFVKVKTPSNVLTRPVTKLVLLLESDIE</sequence>
<dbReference type="PROSITE" id="PS50158">
    <property type="entry name" value="ZF_CCHC"/>
    <property type="match status" value="1"/>
</dbReference>
<dbReference type="InterPro" id="IPR040676">
    <property type="entry name" value="DUF5641"/>
</dbReference>
<dbReference type="InterPro" id="IPR043502">
    <property type="entry name" value="DNA/RNA_pol_sf"/>
</dbReference>
<dbReference type="Pfam" id="PF18701">
    <property type="entry name" value="DUF5641"/>
    <property type="match status" value="1"/>
</dbReference>
<comment type="caution">
    <text evidence="3">The sequence shown here is derived from an EMBL/GenBank/DDBJ whole genome shotgun (WGS) entry which is preliminary data.</text>
</comment>
<proteinExistence type="predicted"/>
<dbReference type="PANTHER" id="PTHR47331">
    <property type="entry name" value="PHD-TYPE DOMAIN-CONTAINING PROTEIN"/>
    <property type="match status" value="1"/>
</dbReference>
<feature type="domain" description="Integrase catalytic" evidence="2">
    <location>
        <begin position="1106"/>
        <end position="1295"/>
    </location>
</feature>
<dbReference type="Gene3D" id="3.30.420.10">
    <property type="entry name" value="Ribonuclease H-like superfamily/Ribonuclease H"/>
    <property type="match status" value="1"/>
</dbReference>
<gene>
    <name evidence="3" type="ORF">CI610_03036</name>
</gene>
<dbReference type="Gene3D" id="3.10.10.10">
    <property type="entry name" value="HIV Type 1 Reverse Transcriptase, subunit A, domain 1"/>
    <property type="match status" value="1"/>
</dbReference>
<dbReference type="PANTHER" id="PTHR47331:SF1">
    <property type="entry name" value="GAG-LIKE PROTEIN"/>
    <property type="match status" value="1"/>
</dbReference>
<dbReference type="SUPFAM" id="SSF53098">
    <property type="entry name" value="Ribonuclease H-like"/>
    <property type="match status" value="1"/>
</dbReference>
<dbReference type="InterPro" id="IPR041588">
    <property type="entry name" value="Integrase_H2C2"/>
</dbReference>
<dbReference type="Pfam" id="PF17921">
    <property type="entry name" value="Integrase_H2C2"/>
    <property type="match status" value="1"/>
</dbReference>
<dbReference type="InterPro" id="IPR036397">
    <property type="entry name" value="RNaseH_sf"/>
</dbReference>
<evidence type="ECO:0000259" key="2">
    <source>
        <dbReference type="PROSITE" id="PS50994"/>
    </source>
</evidence>
<dbReference type="InterPro" id="IPR008042">
    <property type="entry name" value="Retrotrans_Pao"/>
</dbReference>
<dbReference type="InterPro" id="IPR043128">
    <property type="entry name" value="Rev_trsase/Diguanyl_cyclase"/>
</dbReference>
<dbReference type="PROSITE" id="PS50994">
    <property type="entry name" value="INTEGRASE"/>
    <property type="match status" value="1"/>
</dbReference>
<evidence type="ECO:0000313" key="3">
    <source>
        <dbReference type="EMBL" id="PJE78034.1"/>
    </source>
</evidence>
<name>A0A2H9T496_9ZZZZ</name>